<name>A0A3A1R6V5_9BACI</name>
<proteinExistence type="predicted"/>
<organism evidence="2 3">
    <name type="scientific">Bacillus salacetis</name>
    <dbReference type="NCBI Taxonomy" id="2315464"/>
    <lineage>
        <taxon>Bacteria</taxon>
        <taxon>Bacillati</taxon>
        <taxon>Bacillota</taxon>
        <taxon>Bacilli</taxon>
        <taxon>Bacillales</taxon>
        <taxon>Bacillaceae</taxon>
        <taxon>Bacillus</taxon>
    </lineage>
</organism>
<sequence length="418" mass="49772">MTIGSKIRYHRMKKKLTQEELATGILSVSYLSKIENNQTTASSEVIELLCKRLGIALLQENDAELEKAFSHWNKALLRNDHKEAKRLYDQVSNHVVHIDDVNLLNSYHILTIRYHILLKDYEKPKDIIHSLERSYKSFSDKLRFYFHKFVGNFYYIQGQFEKAKDHLKDAEHYFVLGSIVDSEEKADLYYLKSLTLVQLRKHALAIHYSEESLALYRSMYHNKRCAEIHLLLGVCYRRIQNVREAITHYEWANEISKNIDYPLLRGNVEQNLGYLKSMDNRTEEAISHYLKSLQFKYDDQNSKLTTILALVKEYYKLKRFDDVMKWLNEGIHLSQQQKNKEKYYEFRIYEYAAEKLDEEFEQFMKTEALPYFESTGNPHLLAQYSKFLGNYYQEIRKYKYAAHYLTKANVAYEKIIGL</sequence>
<dbReference type="SMART" id="SM00530">
    <property type="entry name" value="HTH_XRE"/>
    <property type="match status" value="1"/>
</dbReference>
<dbReference type="InterPro" id="IPR010982">
    <property type="entry name" value="Lambda_DNA-bd_dom_sf"/>
</dbReference>
<reference evidence="2 3" key="1">
    <citation type="submission" date="2018-09" db="EMBL/GenBank/DDBJ databases">
        <title>Bacillus saliacetes sp. nov., isolated from Thai shrimp paste (Ka-pi).</title>
        <authorList>
            <person name="Daroonpunt R."/>
            <person name="Tanasupawat S."/>
            <person name="Yiamsombut S."/>
        </authorList>
    </citation>
    <scope>NUCLEOTIDE SEQUENCE [LARGE SCALE GENOMIC DNA]</scope>
    <source>
        <strain evidence="2 3">SKP7-4</strain>
    </source>
</reference>
<evidence type="ECO:0000259" key="1">
    <source>
        <dbReference type="PROSITE" id="PS50943"/>
    </source>
</evidence>
<evidence type="ECO:0000313" key="2">
    <source>
        <dbReference type="EMBL" id="RIW37241.1"/>
    </source>
</evidence>
<dbReference type="Pfam" id="PF01381">
    <property type="entry name" value="HTH_3"/>
    <property type="match status" value="1"/>
</dbReference>
<dbReference type="CDD" id="cd00093">
    <property type="entry name" value="HTH_XRE"/>
    <property type="match status" value="1"/>
</dbReference>
<dbReference type="Gene3D" id="1.10.260.40">
    <property type="entry name" value="lambda repressor-like DNA-binding domains"/>
    <property type="match status" value="1"/>
</dbReference>
<dbReference type="RefSeq" id="WP_119545659.1">
    <property type="nucleotide sequence ID" value="NZ_QXIR01000004.1"/>
</dbReference>
<dbReference type="OrthoDB" id="252257at2"/>
<keyword evidence="3" id="KW-1185">Reference proteome</keyword>
<dbReference type="Proteomes" id="UP000265801">
    <property type="component" value="Unassembled WGS sequence"/>
</dbReference>
<dbReference type="PROSITE" id="PS50943">
    <property type="entry name" value="HTH_CROC1"/>
    <property type="match status" value="1"/>
</dbReference>
<dbReference type="SMART" id="SM00028">
    <property type="entry name" value="TPR"/>
    <property type="match status" value="5"/>
</dbReference>
<evidence type="ECO:0000313" key="3">
    <source>
        <dbReference type="Proteomes" id="UP000265801"/>
    </source>
</evidence>
<dbReference type="GO" id="GO:0003677">
    <property type="term" value="F:DNA binding"/>
    <property type="evidence" value="ECO:0007669"/>
    <property type="project" value="InterPro"/>
</dbReference>
<accession>A0A3A1R6V5</accession>
<dbReference type="EMBL" id="QXIR01000004">
    <property type="protein sequence ID" value="RIW37241.1"/>
    <property type="molecule type" value="Genomic_DNA"/>
</dbReference>
<protein>
    <submittedName>
        <fullName evidence="2">XRE family transcriptional regulator</fullName>
    </submittedName>
</protein>
<dbReference type="InterPro" id="IPR001387">
    <property type="entry name" value="Cro/C1-type_HTH"/>
</dbReference>
<comment type="caution">
    <text evidence="2">The sequence shown here is derived from an EMBL/GenBank/DDBJ whole genome shotgun (WGS) entry which is preliminary data.</text>
</comment>
<dbReference type="SUPFAM" id="SSF48452">
    <property type="entry name" value="TPR-like"/>
    <property type="match status" value="1"/>
</dbReference>
<gene>
    <name evidence="2" type="ORF">D3H55_04150</name>
</gene>
<dbReference type="SUPFAM" id="SSF47413">
    <property type="entry name" value="lambda repressor-like DNA-binding domains"/>
    <property type="match status" value="1"/>
</dbReference>
<dbReference type="AlphaFoldDB" id="A0A3A1R6V5"/>
<dbReference type="InterPro" id="IPR019734">
    <property type="entry name" value="TPR_rpt"/>
</dbReference>
<dbReference type="Gene3D" id="1.25.40.10">
    <property type="entry name" value="Tetratricopeptide repeat domain"/>
    <property type="match status" value="1"/>
</dbReference>
<feature type="domain" description="HTH cro/C1-type" evidence="1">
    <location>
        <begin position="7"/>
        <end position="58"/>
    </location>
</feature>
<dbReference type="InterPro" id="IPR011990">
    <property type="entry name" value="TPR-like_helical_dom_sf"/>
</dbReference>